<organism evidence="2 3">
    <name type="scientific">Trametes cubensis</name>
    <dbReference type="NCBI Taxonomy" id="1111947"/>
    <lineage>
        <taxon>Eukaryota</taxon>
        <taxon>Fungi</taxon>
        <taxon>Dikarya</taxon>
        <taxon>Basidiomycota</taxon>
        <taxon>Agaricomycotina</taxon>
        <taxon>Agaricomycetes</taxon>
        <taxon>Polyporales</taxon>
        <taxon>Polyporaceae</taxon>
        <taxon>Trametes</taxon>
    </lineage>
</organism>
<dbReference type="Proteomes" id="UP001215151">
    <property type="component" value="Unassembled WGS sequence"/>
</dbReference>
<accession>A0AAD7X8Y9</accession>
<comment type="caution">
    <text evidence="2">The sequence shown here is derived from an EMBL/GenBank/DDBJ whole genome shotgun (WGS) entry which is preliminary data.</text>
</comment>
<evidence type="ECO:0000313" key="3">
    <source>
        <dbReference type="Proteomes" id="UP001215151"/>
    </source>
</evidence>
<dbReference type="AlphaFoldDB" id="A0AAD7X8Y9"/>
<name>A0AAD7X8Y9_9APHY</name>
<protein>
    <recommendedName>
        <fullName evidence="1">F-box domain-containing protein</fullName>
    </recommendedName>
</protein>
<evidence type="ECO:0000259" key="1">
    <source>
        <dbReference type="PROSITE" id="PS50181"/>
    </source>
</evidence>
<sequence>MSLLIRWQEVAEGLSGELAEFLFNVTPLSTPGGHAALLSSIRTPCLPKEVDTWMTGGRTVIQSHGFRKLPLEIFDMVMDQLQWMELFVLALTCKDILSALRSRLLTVLKELHAPWRNCPLILLGRNTAQHNGLPTSIHLTSHQRAKIMNGAIRRYGEHTDSYTYALGRTDPLYHLRRHIPKGLRDAGRSGRGSWRSTSTSTIGDCQRFCVLWGSGAPVCYPDGTPVLCNVSKAEYVRADGLTAPDVTLAHALLVRIAWSTDTSTGFPCADGVAQALTSGPWAGDKVSVDTMETLPTLPLGRREEGWVDVTSEVNWLLWNLWTASHQQDHGA</sequence>
<feature type="domain" description="F-box" evidence="1">
    <location>
        <begin position="63"/>
        <end position="111"/>
    </location>
</feature>
<dbReference type="EMBL" id="JAPEVG010000230">
    <property type="protein sequence ID" value="KAJ8473234.1"/>
    <property type="molecule type" value="Genomic_DNA"/>
</dbReference>
<proteinExistence type="predicted"/>
<dbReference type="InterPro" id="IPR001810">
    <property type="entry name" value="F-box_dom"/>
</dbReference>
<reference evidence="2" key="1">
    <citation type="submission" date="2022-11" db="EMBL/GenBank/DDBJ databases">
        <title>Genome Sequence of Cubamyces cubensis.</title>
        <authorList>
            <person name="Buettner E."/>
        </authorList>
    </citation>
    <scope>NUCLEOTIDE SEQUENCE</scope>
    <source>
        <strain evidence="2">MPL-01</strain>
    </source>
</reference>
<evidence type="ECO:0000313" key="2">
    <source>
        <dbReference type="EMBL" id="KAJ8473234.1"/>
    </source>
</evidence>
<gene>
    <name evidence="2" type="ORF">ONZ51_g7994</name>
</gene>
<dbReference type="PROSITE" id="PS50181">
    <property type="entry name" value="FBOX"/>
    <property type="match status" value="1"/>
</dbReference>
<keyword evidence="3" id="KW-1185">Reference proteome</keyword>